<dbReference type="NCBIfam" id="NF001484">
    <property type="entry name" value="PRK00331.1"/>
    <property type="match status" value="1"/>
</dbReference>
<evidence type="ECO:0000256" key="4">
    <source>
        <dbReference type="ARBA" id="ARBA00022576"/>
    </source>
</evidence>
<evidence type="ECO:0000313" key="11">
    <source>
        <dbReference type="Proteomes" id="UP000034617"/>
    </source>
</evidence>
<keyword evidence="7" id="KW-0315">Glutamine amidotransferase</keyword>
<dbReference type="InterPro" id="IPR029055">
    <property type="entry name" value="Ntn_hydrolases_N"/>
</dbReference>
<dbReference type="GO" id="GO:0006047">
    <property type="term" value="P:UDP-N-acetylglucosamine metabolic process"/>
    <property type="evidence" value="ECO:0007669"/>
    <property type="project" value="TreeGrafter"/>
</dbReference>
<proteinExistence type="predicted"/>
<dbReference type="InterPro" id="IPR035466">
    <property type="entry name" value="GlmS/AgaS_SIS"/>
</dbReference>
<accession>A0A0G1GSG0</accession>
<dbReference type="FunFam" id="3.60.20.10:FF:000006">
    <property type="entry name" value="Glutamine--fructose-6-phosphate aminotransferase [isomerizing]"/>
    <property type="match status" value="1"/>
</dbReference>
<dbReference type="GO" id="GO:0097367">
    <property type="term" value="F:carbohydrate derivative binding"/>
    <property type="evidence" value="ECO:0007669"/>
    <property type="project" value="InterPro"/>
</dbReference>
<comment type="catalytic activity">
    <reaction evidence="1">
        <text>D-fructose 6-phosphate + L-glutamine = D-glucosamine 6-phosphate + L-glutamate</text>
        <dbReference type="Rhea" id="RHEA:13237"/>
        <dbReference type="ChEBI" id="CHEBI:29985"/>
        <dbReference type="ChEBI" id="CHEBI:58359"/>
        <dbReference type="ChEBI" id="CHEBI:58725"/>
        <dbReference type="ChEBI" id="CHEBI:61527"/>
        <dbReference type="EC" id="2.6.1.16"/>
    </reaction>
</comment>
<evidence type="ECO:0000256" key="6">
    <source>
        <dbReference type="ARBA" id="ARBA00022737"/>
    </source>
</evidence>
<dbReference type="InterPro" id="IPR005855">
    <property type="entry name" value="GFAT"/>
</dbReference>
<keyword evidence="4 10" id="KW-0032">Aminotransferase</keyword>
<dbReference type="InterPro" id="IPR001347">
    <property type="entry name" value="SIS_dom"/>
</dbReference>
<protein>
    <recommendedName>
        <fullName evidence="3">Glutamine--fructose-6-phosphate aminotransferase [isomerizing]</fullName>
        <ecNumber evidence="2">2.6.1.16</ecNumber>
    </recommendedName>
</protein>
<evidence type="ECO:0000256" key="2">
    <source>
        <dbReference type="ARBA" id="ARBA00012916"/>
    </source>
</evidence>
<dbReference type="CDD" id="cd05009">
    <property type="entry name" value="SIS_GlmS_GlmD_2"/>
    <property type="match status" value="1"/>
</dbReference>
<dbReference type="Gene3D" id="3.40.50.10490">
    <property type="entry name" value="Glucose-6-phosphate isomerase like protein, domain 1"/>
    <property type="match status" value="2"/>
</dbReference>
<dbReference type="InterPro" id="IPR047084">
    <property type="entry name" value="GFAT_N"/>
</dbReference>
<dbReference type="AlphaFoldDB" id="A0A0G1GSG0"/>
<feature type="domain" description="Glutamine amidotransferase type-2" evidence="8">
    <location>
        <begin position="90"/>
        <end position="315"/>
    </location>
</feature>
<dbReference type="Proteomes" id="UP000034617">
    <property type="component" value="Unassembled WGS sequence"/>
</dbReference>
<dbReference type="NCBIfam" id="TIGR01135">
    <property type="entry name" value="glmS"/>
    <property type="match status" value="1"/>
</dbReference>
<keyword evidence="6" id="KW-0677">Repeat</keyword>
<dbReference type="GO" id="GO:0006002">
    <property type="term" value="P:fructose 6-phosphate metabolic process"/>
    <property type="evidence" value="ECO:0007669"/>
    <property type="project" value="TreeGrafter"/>
</dbReference>
<comment type="caution">
    <text evidence="10">The sequence shown here is derived from an EMBL/GenBank/DDBJ whole genome shotgun (WGS) entry which is preliminary data.</text>
</comment>
<evidence type="ECO:0000256" key="1">
    <source>
        <dbReference type="ARBA" id="ARBA00001031"/>
    </source>
</evidence>
<evidence type="ECO:0000313" key="10">
    <source>
        <dbReference type="EMBL" id="KKT37535.1"/>
    </source>
</evidence>
<keyword evidence="5 10" id="KW-0808">Transferase</keyword>
<dbReference type="GO" id="GO:0006487">
    <property type="term" value="P:protein N-linked glycosylation"/>
    <property type="evidence" value="ECO:0007669"/>
    <property type="project" value="TreeGrafter"/>
</dbReference>
<dbReference type="CDD" id="cd05008">
    <property type="entry name" value="SIS_GlmS_GlmD_1"/>
    <property type="match status" value="1"/>
</dbReference>
<dbReference type="InterPro" id="IPR046348">
    <property type="entry name" value="SIS_dom_sf"/>
</dbReference>
<feature type="domain" description="SIS" evidence="9">
    <location>
        <begin position="375"/>
        <end position="513"/>
    </location>
</feature>
<dbReference type="Pfam" id="PF01380">
    <property type="entry name" value="SIS"/>
    <property type="match status" value="2"/>
</dbReference>
<dbReference type="EC" id="2.6.1.16" evidence="2"/>
<evidence type="ECO:0000256" key="3">
    <source>
        <dbReference type="ARBA" id="ARBA00016090"/>
    </source>
</evidence>
<name>A0A0G1GSG0_9BACT</name>
<dbReference type="PANTHER" id="PTHR10937">
    <property type="entry name" value="GLUCOSAMINE--FRUCTOSE-6-PHOSPHATE AMINOTRANSFERASE, ISOMERIZING"/>
    <property type="match status" value="1"/>
</dbReference>
<dbReference type="GO" id="GO:0004360">
    <property type="term" value="F:glutamine-fructose-6-phosphate transaminase (isomerizing) activity"/>
    <property type="evidence" value="ECO:0007669"/>
    <property type="project" value="UniProtKB-EC"/>
</dbReference>
<dbReference type="InterPro" id="IPR017932">
    <property type="entry name" value="GATase_2_dom"/>
</dbReference>
<dbReference type="InterPro" id="IPR035490">
    <property type="entry name" value="GlmS/FrlB_SIS"/>
</dbReference>
<dbReference type="PROSITE" id="PS51464">
    <property type="entry name" value="SIS"/>
    <property type="match status" value="2"/>
</dbReference>
<dbReference type="CDD" id="cd00714">
    <property type="entry name" value="GFAT"/>
    <property type="match status" value="1"/>
</dbReference>
<evidence type="ECO:0000256" key="5">
    <source>
        <dbReference type="ARBA" id="ARBA00022679"/>
    </source>
</evidence>
<dbReference type="Gene3D" id="3.60.20.10">
    <property type="entry name" value="Glutamine Phosphoribosylpyrophosphate, subunit 1, domain 1"/>
    <property type="match status" value="1"/>
</dbReference>
<sequence>MSASICGSPSVVLSTVNRNRINLWGNSKTKWFSDRVRFHLHLFIFYIIFTCHCEPRSAGRSNLYNKDRFVSRRDVGILAMTDYIEGMFMCGIFGYVGFRKNAPSIVLVGLKKLEYRGYDSWGVAAVIQNLEFRIQNKKEKLIAVKKRVGKIGSATVEDMPESSFAFGHTRWATHGGVTDINAHPHLDCTGEIAVVHNGIFENYEEVKGNLLKKGHRFISETDTEVIAHCIEEYLKQGISFTEAVRRTFNEMEGLNAIIIINSHDQMLVAIRNGSPLVIGFGKGENFLASDASALLPHTKTVHFMEDNEMAVVAKDRVTISHVKTGKPIGVSKQQLIWKASEAEKGRYPHFMLKEIYEQPDVVTGIASRIGEVELLASKIRLAHGTYFVGCGTASYAALAGTYLFSKIANRHVNFAIGSEFGYHLNFLNKKSLVIAISQSGETMDILESVKKAKERGATICALVNVVGSSLYRLADVQLPIGAGPEKGVASTKAFIGMLAHMTLLAYACSGNVKEGKRVLSLAVKSMKAVLSDQSVDHIIELSKKLKAKEHICVIGRGLSYPTALETALKIKEISYIHAEGLAAGELKHGPLALVEKGTICIAFLPNDETYGANLAGAMEMKARGGFIIGISHKPHGVFDFFIPVLDAREATIIPNIVAGQLLAYYLSTLKGLDPDKPRNLAKSVTVK</sequence>
<dbReference type="Pfam" id="PF13522">
    <property type="entry name" value="GATase_6"/>
    <property type="match status" value="1"/>
</dbReference>
<dbReference type="PANTHER" id="PTHR10937:SF0">
    <property type="entry name" value="GLUTAMINE--FRUCTOSE-6-PHOSPHATE TRANSAMINASE (ISOMERIZING)"/>
    <property type="match status" value="1"/>
</dbReference>
<evidence type="ECO:0000259" key="9">
    <source>
        <dbReference type="PROSITE" id="PS51464"/>
    </source>
</evidence>
<gene>
    <name evidence="10" type="ORF">UW22_C0024G0002</name>
</gene>
<feature type="domain" description="SIS" evidence="9">
    <location>
        <begin position="541"/>
        <end position="677"/>
    </location>
</feature>
<dbReference type="SUPFAM" id="SSF53697">
    <property type="entry name" value="SIS domain"/>
    <property type="match status" value="1"/>
</dbReference>
<evidence type="ECO:0000259" key="8">
    <source>
        <dbReference type="PROSITE" id="PS51278"/>
    </source>
</evidence>
<dbReference type="SUPFAM" id="SSF56235">
    <property type="entry name" value="N-terminal nucleophile aminohydrolases (Ntn hydrolases)"/>
    <property type="match status" value="1"/>
</dbReference>
<dbReference type="EMBL" id="LCHM01000024">
    <property type="protein sequence ID" value="KKT37535.1"/>
    <property type="molecule type" value="Genomic_DNA"/>
</dbReference>
<evidence type="ECO:0000256" key="7">
    <source>
        <dbReference type="ARBA" id="ARBA00022962"/>
    </source>
</evidence>
<dbReference type="PATRIC" id="fig|1618447.3.peg.677"/>
<dbReference type="PROSITE" id="PS51278">
    <property type="entry name" value="GATASE_TYPE_2"/>
    <property type="match status" value="1"/>
</dbReference>
<organism evidence="10 11">
    <name type="scientific">Candidatus Gottesmanbacteria bacterium GW2011_GWB1_44_11c</name>
    <dbReference type="NCBI Taxonomy" id="1618447"/>
    <lineage>
        <taxon>Bacteria</taxon>
        <taxon>Candidatus Gottesmaniibacteriota</taxon>
    </lineage>
</organism>
<reference evidence="10 11" key="1">
    <citation type="journal article" date="2015" name="Nature">
        <title>rRNA introns, odd ribosomes, and small enigmatic genomes across a large radiation of phyla.</title>
        <authorList>
            <person name="Brown C.T."/>
            <person name="Hug L.A."/>
            <person name="Thomas B.C."/>
            <person name="Sharon I."/>
            <person name="Castelle C.J."/>
            <person name="Singh A."/>
            <person name="Wilkins M.J."/>
            <person name="Williams K.H."/>
            <person name="Banfield J.F."/>
        </authorList>
    </citation>
    <scope>NUCLEOTIDE SEQUENCE [LARGE SCALE GENOMIC DNA]</scope>
</reference>